<evidence type="ECO:0000313" key="11">
    <source>
        <dbReference type="EMBL" id="MFC3957248.1"/>
    </source>
</evidence>
<dbReference type="InterPro" id="IPR019591">
    <property type="entry name" value="Mrp/NBP35_ATP-bd"/>
</dbReference>
<dbReference type="AlphaFoldDB" id="A0ABD5NKN4"/>
<organism evidence="11 12">
    <name type="scientific">Halovivax cerinus</name>
    <dbReference type="NCBI Taxonomy" id="1487865"/>
    <lineage>
        <taxon>Archaea</taxon>
        <taxon>Methanobacteriati</taxon>
        <taxon>Methanobacteriota</taxon>
        <taxon>Stenosarchaea group</taxon>
        <taxon>Halobacteria</taxon>
        <taxon>Halobacteriales</taxon>
        <taxon>Natrialbaceae</taxon>
        <taxon>Halovivax</taxon>
    </lineage>
</organism>
<keyword evidence="8" id="KW-0378">Hydrolase</keyword>
<comment type="caution">
    <text evidence="11">The sequence shown here is derived from an EMBL/GenBank/DDBJ whole genome shotgun (WGS) entry which is preliminary data.</text>
</comment>
<dbReference type="Proteomes" id="UP001595846">
    <property type="component" value="Unassembled WGS sequence"/>
</dbReference>
<keyword evidence="3 8" id="KW-0067">ATP-binding</keyword>
<feature type="binding site" evidence="8">
    <location>
        <begin position="103"/>
        <end position="110"/>
    </location>
    <ligand>
        <name>ATP</name>
        <dbReference type="ChEBI" id="CHEBI:30616"/>
    </ligand>
</feature>
<evidence type="ECO:0000256" key="2">
    <source>
        <dbReference type="ARBA" id="ARBA00022741"/>
    </source>
</evidence>
<feature type="region of interest" description="Disordered" evidence="9">
    <location>
        <begin position="347"/>
        <end position="375"/>
    </location>
</feature>
<evidence type="ECO:0000256" key="9">
    <source>
        <dbReference type="SAM" id="MobiDB-lite"/>
    </source>
</evidence>
<dbReference type="GO" id="GO:0005524">
    <property type="term" value="F:ATP binding"/>
    <property type="evidence" value="ECO:0007669"/>
    <property type="project" value="UniProtKB-UniRule"/>
</dbReference>
<dbReference type="Pfam" id="PF01883">
    <property type="entry name" value="FeS_assembly_P"/>
    <property type="match status" value="1"/>
</dbReference>
<comment type="function">
    <text evidence="6 8">Binds and transfers iron-sulfur (Fe-S) clusters to target apoproteins. Can hydrolyze ATP.</text>
</comment>
<dbReference type="RefSeq" id="WP_256531825.1">
    <property type="nucleotide sequence ID" value="NZ_CP101824.1"/>
</dbReference>
<evidence type="ECO:0000256" key="7">
    <source>
        <dbReference type="ARBA" id="ARBA00074706"/>
    </source>
</evidence>
<keyword evidence="2 8" id="KW-0547">Nucleotide-binding</keyword>
<accession>A0ABD5NKN4</accession>
<evidence type="ECO:0000259" key="10">
    <source>
        <dbReference type="Pfam" id="PF01883"/>
    </source>
</evidence>
<evidence type="ECO:0000256" key="4">
    <source>
        <dbReference type="ARBA" id="ARBA00023004"/>
    </source>
</evidence>
<dbReference type="PROSITE" id="PS01215">
    <property type="entry name" value="MRP"/>
    <property type="match status" value="1"/>
</dbReference>
<dbReference type="Gene3D" id="3.30.300.130">
    <property type="entry name" value="Fe-S cluster assembly (FSCA)"/>
    <property type="match status" value="1"/>
</dbReference>
<dbReference type="PANTHER" id="PTHR42961">
    <property type="entry name" value="IRON-SULFUR PROTEIN NUBPL"/>
    <property type="match status" value="1"/>
</dbReference>
<dbReference type="InterPro" id="IPR027417">
    <property type="entry name" value="P-loop_NTPase"/>
</dbReference>
<dbReference type="Pfam" id="PF10609">
    <property type="entry name" value="ParA"/>
    <property type="match status" value="1"/>
</dbReference>
<evidence type="ECO:0000256" key="5">
    <source>
        <dbReference type="ARBA" id="ARBA00023014"/>
    </source>
</evidence>
<feature type="domain" description="MIP18 family-like" evidence="10">
    <location>
        <begin position="7"/>
        <end position="70"/>
    </location>
</feature>
<dbReference type="FunFam" id="3.40.50.300:FF:001119">
    <property type="entry name" value="Iron-sulfur cluster carrier protein"/>
    <property type="match status" value="1"/>
</dbReference>
<dbReference type="GO" id="GO:0046872">
    <property type="term" value="F:metal ion binding"/>
    <property type="evidence" value="ECO:0007669"/>
    <property type="project" value="UniProtKB-KW"/>
</dbReference>
<keyword evidence="4 8" id="KW-0408">Iron</keyword>
<evidence type="ECO:0000256" key="1">
    <source>
        <dbReference type="ARBA" id="ARBA00022723"/>
    </source>
</evidence>
<dbReference type="GeneID" id="73904585"/>
<dbReference type="InterPro" id="IPR000808">
    <property type="entry name" value="Mrp-like_CS"/>
</dbReference>
<gene>
    <name evidence="11" type="ORF">ACFOUR_02520</name>
</gene>
<evidence type="ECO:0000256" key="8">
    <source>
        <dbReference type="HAMAP-Rule" id="MF_02040"/>
    </source>
</evidence>
<dbReference type="SUPFAM" id="SSF52540">
    <property type="entry name" value="P-loop containing nucleoside triphosphate hydrolases"/>
    <property type="match status" value="1"/>
</dbReference>
<sequence length="375" mass="40024">MSSQPSEEAVYDALESIDDPVLGDDVVSLGLVNEVEITDETVTVSLALNTPFAETEAELGNAIRDAIEDLGAEPDLRARVGEDIGFDAEVLPRVKNVIAVSSGKGGVGKTTVAANLAAGLEKRGAMVGLLDADIHGPNVPRILPVESEPGVTPDDDLVPPRSDGVRIISTGFLLENDDDPAMLRGPMVNKFMMKFFEGVEWGRLDYLVVDLPPGTGDATLNLLQAMPVTGTVIVTTPQDMALDDTRKGIEMYNEHDTPVIGVVENMSSFVCPSCGDEHRLLGDSQGVEQTLSDYDIPLVGSLPMHPDFGETDGSGPVVKHDGSEVQGRVDDTVTAIADRIGEINRRRVAAHRGTTESDGEDDESTPIKSEYDVFD</sequence>
<keyword evidence="1 8" id="KW-0479">Metal-binding</keyword>
<name>A0ABD5NKN4_9EURY</name>
<dbReference type="EMBL" id="JBHSAQ010000001">
    <property type="protein sequence ID" value="MFC3957248.1"/>
    <property type="molecule type" value="Genomic_DNA"/>
</dbReference>
<reference evidence="11 12" key="1">
    <citation type="journal article" date="2019" name="Int. J. Syst. Evol. Microbiol.">
        <title>The Global Catalogue of Microorganisms (GCM) 10K type strain sequencing project: providing services to taxonomists for standard genome sequencing and annotation.</title>
        <authorList>
            <consortium name="The Broad Institute Genomics Platform"/>
            <consortium name="The Broad Institute Genome Sequencing Center for Infectious Disease"/>
            <person name="Wu L."/>
            <person name="Ma J."/>
        </authorList>
    </citation>
    <scope>NUCLEOTIDE SEQUENCE [LARGE SCALE GENOMIC DNA]</scope>
    <source>
        <strain evidence="11 12">IBRC-M 10256</strain>
    </source>
</reference>
<comment type="subunit">
    <text evidence="8">Homodimer.</text>
</comment>
<dbReference type="InterPro" id="IPR002744">
    <property type="entry name" value="MIP18-like"/>
</dbReference>
<dbReference type="PANTHER" id="PTHR42961:SF2">
    <property type="entry name" value="IRON-SULFUR PROTEIN NUBPL"/>
    <property type="match status" value="1"/>
</dbReference>
<dbReference type="SUPFAM" id="SSF117916">
    <property type="entry name" value="Fe-S cluster assembly (FSCA) domain-like"/>
    <property type="match status" value="1"/>
</dbReference>
<dbReference type="Gene3D" id="3.40.50.300">
    <property type="entry name" value="P-loop containing nucleotide triphosphate hydrolases"/>
    <property type="match status" value="1"/>
</dbReference>
<dbReference type="HAMAP" id="MF_02040">
    <property type="entry name" value="Mrp_NBP35"/>
    <property type="match status" value="1"/>
</dbReference>
<dbReference type="InterPro" id="IPR034904">
    <property type="entry name" value="FSCA_dom_sf"/>
</dbReference>
<proteinExistence type="inferred from homology"/>
<protein>
    <recommendedName>
        <fullName evidence="7 8">Iron-sulfur cluster carrier protein</fullName>
    </recommendedName>
</protein>
<evidence type="ECO:0000256" key="6">
    <source>
        <dbReference type="ARBA" id="ARBA00058094"/>
    </source>
</evidence>
<evidence type="ECO:0000313" key="12">
    <source>
        <dbReference type="Proteomes" id="UP001595846"/>
    </source>
</evidence>
<dbReference type="GO" id="GO:0016887">
    <property type="term" value="F:ATP hydrolysis activity"/>
    <property type="evidence" value="ECO:0007669"/>
    <property type="project" value="UniProtKB-UniRule"/>
</dbReference>
<dbReference type="CDD" id="cd02037">
    <property type="entry name" value="Mrp_NBP35"/>
    <property type="match status" value="1"/>
</dbReference>
<dbReference type="GO" id="GO:0051536">
    <property type="term" value="F:iron-sulfur cluster binding"/>
    <property type="evidence" value="ECO:0007669"/>
    <property type="project" value="UniProtKB-UniRule"/>
</dbReference>
<dbReference type="InterPro" id="IPR044304">
    <property type="entry name" value="NUBPL-like"/>
</dbReference>
<evidence type="ECO:0000256" key="3">
    <source>
        <dbReference type="ARBA" id="ARBA00022840"/>
    </source>
</evidence>
<comment type="similarity">
    <text evidence="8">Belongs to the Mrp/NBP35 ATP-binding proteins family.</text>
</comment>
<dbReference type="InterPro" id="IPR033756">
    <property type="entry name" value="YlxH/NBP35"/>
</dbReference>
<keyword evidence="12" id="KW-1185">Reference proteome</keyword>
<keyword evidence="5 8" id="KW-0411">Iron-sulfur</keyword>